<feature type="transmembrane region" description="Helical" evidence="1">
    <location>
        <begin position="61"/>
        <end position="80"/>
    </location>
</feature>
<sequence>MGKTEDKRFQIAWLSVILMLGIAVLVGYLGTGLLAAAGVFLLGTGLIMIALSFAVGKREPVITGGGALFAVIGAIFILLYSGADMLLVLGGALIGIALAAIVYVAAKK</sequence>
<dbReference type="Proteomes" id="UP001273136">
    <property type="component" value="Unassembled WGS sequence"/>
</dbReference>
<evidence type="ECO:0000313" key="2">
    <source>
        <dbReference type="EMBL" id="MDV0442402.1"/>
    </source>
</evidence>
<evidence type="ECO:0000256" key="1">
    <source>
        <dbReference type="SAM" id="Phobius"/>
    </source>
</evidence>
<dbReference type="RefSeq" id="WP_338094822.1">
    <property type="nucleotide sequence ID" value="NZ_JAWDKA010000009.1"/>
</dbReference>
<keyword evidence="1" id="KW-0812">Transmembrane</keyword>
<gene>
    <name evidence="2" type="ORF">McpAg1_16410</name>
</gene>
<accession>A0AAE4MC77</accession>
<keyword evidence="1" id="KW-1133">Transmembrane helix</keyword>
<comment type="caution">
    <text evidence="2">The sequence shown here is derived from an EMBL/GenBank/DDBJ whole genome shotgun (WGS) entry which is preliminary data.</text>
</comment>
<organism evidence="2 3">
    <name type="scientific">Methanorbis furvi</name>
    <dbReference type="NCBI Taxonomy" id="3028299"/>
    <lineage>
        <taxon>Archaea</taxon>
        <taxon>Methanobacteriati</taxon>
        <taxon>Methanobacteriota</taxon>
        <taxon>Stenosarchaea group</taxon>
        <taxon>Methanomicrobia</taxon>
        <taxon>Methanomicrobiales</taxon>
        <taxon>Methanocorpusculaceae</taxon>
        <taxon>Methanorbis</taxon>
    </lineage>
</organism>
<evidence type="ECO:0000313" key="3">
    <source>
        <dbReference type="Proteomes" id="UP001273136"/>
    </source>
</evidence>
<keyword evidence="1" id="KW-0472">Membrane</keyword>
<feature type="transmembrane region" description="Helical" evidence="1">
    <location>
        <begin position="12"/>
        <end position="29"/>
    </location>
</feature>
<protein>
    <submittedName>
        <fullName evidence="2">Uncharacterized protein</fullName>
    </submittedName>
</protein>
<feature type="transmembrane region" description="Helical" evidence="1">
    <location>
        <begin position="86"/>
        <end position="106"/>
    </location>
</feature>
<dbReference type="EMBL" id="JAWDKA010000009">
    <property type="protein sequence ID" value="MDV0442402.1"/>
    <property type="molecule type" value="Genomic_DNA"/>
</dbReference>
<feature type="transmembrane region" description="Helical" evidence="1">
    <location>
        <begin position="35"/>
        <end position="54"/>
    </location>
</feature>
<reference evidence="2" key="1">
    <citation type="submission" date="2023-06" db="EMBL/GenBank/DDBJ databases">
        <title>Genome sequence of Methancorpusculaceae sp. Ag1.</title>
        <authorList>
            <person name="Protasov E."/>
            <person name="Platt K."/>
            <person name="Poehlein A."/>
            <person name="Daniel R."/>
            <person name="Brune A."/>
        </authorList>
    </citation>
    <scope>NUCLEOTIDE SEQUENCE</scope>
    <source>
        <strain evidence="2">Ag1</strain>
    </source>
</reference>
<name>A0AAE4MC77_9EURY</name>
<proteinExistence type="predicted"/>
<keyword evidence="3" id="KW-1185">Reference proteome</keyword>
<dbReference type="AlphaFoldDB" id="A0AAE4MC77"/>